<dbReference type="InterPro" id="IPR036291">
    <property type="entry name" value="NAD(P)-bd_dom_sf"/>
</dbReference>
<dbReference type="InterPro" id="IPR055222">
    <property type="entry name" value="PRISE-like_Rossmann-fold"/>
</dbReference>
<name>A0AAV9N7A1_9EURO</name>
<dbReference type="PANTHER" id="PTHR32487">
    <property type="entry name" value="3-OXO-DELTA(4,5)-STEROID 5-BETA-REDUCTASE"/>
    <property type="match status" value="1"/>
</dbReference>
<comment type="caution">
    <text evidence="2">The sequence shown here is derived from an EMBL/GenBank/DDBJ whole genome shotgun (WGS) entry which is preliminary data.</text>
</comment>
<dbReference type="RefSeq" id="XP_064705384.1">
    <property type="nucleotide sequence ID" value="XM_064847031.1"/>
</dbReference>
<dbReference type="PANTHER" id="PTHR32487:SF29">
    <property type="entry name" value="NAD-DEPENDENT EPIMERASE_DEHYDRATASE DOMAIN-CONTAINING PROTEIN"/>
    <property type="match status" value="1"/>
</dbReference>
<evidence type="ECO:0000313" key="3">
    <source>
        <dbReference type="Proteomes" id="UP001358417"/>
    </source>
</evidence>
<dbReference type="Proteomes" id="UP001358417">
    <property type="component" value="Unassembled WGS sequence"/>
</dbReference>
<keyword evidence="3" id="KW-1185">Reference proteome</keyword>
<dbReference type="CDD" id="cd08948">
    <property type="entry name" value="5beta-POR_like_SDR_a"/>
    <property type="match status" value="1"/>
</dbReference>
<gene>
    <name evidence="2" type="ORF">LTR84_003443</name>
</gene>
<dbReference type="AlphaFoldDB" id="A0AAV9N7A1"/>
<accession>A0AAV9N7A1</accession>
<protein>
    <recommendedName>
        <fullName evidence="1">PRISE-like Rossmann-fold domain-containing protein</fullName>
    </recommendedName>
</protein>
<dbReference type="Gene3D" id="3.40.50.720">
    <property type="entry name" value="NAD(P)-binding Rossmann-like Domain"/>
    <property type="match status" value="1"/>
</dbReference>
<dbReference type="GeneID" id="89971630"/>
<dbReference type="Pfam" id="PF22917">
    <property type="entry name" value="PRISE"/>
    <property type="match status" value="1"/>
</dbReference>
<reference evidence="2 3" key="1">
    <citation type="submission" date="2023-08" db="EMBL/GenBank/DDBJ databases">
        <title>Black Yeasts Isolated from many extreme environments.</title>
        <authorList>
            <person name="Coleine C."/>
            <person name="Stajich J.E."/>
            <person name="Selbmann L."/>
        </authorList>
    </citation>
    <scope>NUCLEOTIDE SEQUENCE [LARGE SCALE GENOMIC DNA]</scope>
    <source>
        <strain evidence="2 3">CCFEE 5792</strain>
    </source>
</reference>
<sequence>MPSHKIYTNGIYHGLPTFPEHDGKQYTALVLGASGITGAYFVRVLSQSPLWKEIFAISRTAPQGPLPSHVHHVAIDLLQDPAAIAEAFKRNKIRPDYVFFAAYIQPPPISGKGLWSDEEEIERINVLLLKNLLESLEAAACRPKRIVLQTGGKHYGPHLGPPLSPMEETDPRYLRNPNFYFAQEDLLWSWCRRNGVSWNVTRPAFIVGAVPTAAMNIAYGLAVYASVQRELGGKLDYPGTVTAWDTEKHLSSATLIGYHAEWAALNDDAKDQALNIVDDSLFTYGKFWPVLAAWYGVEYGVPGETTTSVTLPASPPPRGFGPPGTIHYAWSFQDWANRPDVQEAWTRLATRHGLVKNPFEKIVDIFGILDGDVSGPWPRSMSVGKSRKLGWHGYVDSHEALYEAIEGLVNLEMVPPIPNADSQSIKYHGY</sequence>
<proteinExistence type="predicted"/>
<dbReference type="EMBL" id="JAVRRD010000016">
    <property type="protein sequence ID" value="KAK5050884.1"/>
    <property type="molecule type" value="Genomic_DNA"/>
</dbReference>
<evidence type="ECO:0000313" key="2">
    <source>
        <dbReference type="EMBL" id="KAK5050884.1"/>
    </source>
</evidence>
<evidence type="ECO:0000259" key="1">
    <source>
        <dbReference type="Pfam" id="PF22917"/>
    </source>
</evidence>
<feature type="domain" description="PRISE-like Rossmann-fold" evidence="1">
    <location>
        <begin position="28"/>
        <end position="298"/>
    </location>
</feature>
<dbReference type="SUPFAM" id="SSF51735">
    <property type="entry name" value="NAD(P)-binding Rossmann-fold domains"/>
    <property type="match status" value="1"/>
</dbReference>
<organism evidence="2 3">
    <name type="scientific">Exophiala bonariae</name>
    <dbReference type="NCBI Taxonomy" id="1690606"/>
    <lineage>
        <taxon>Eukaryota</taxon>
        <taxon>Fungi</taxon>
        <taxon>Dikarya</taxon>
        <taxon>Ascomycota</taxon>
        <taxon>Pezizomycotina</taxon>
        <taxon>Eurotiomycetes</taxon>
        <taxon>Chaetothyriomycetidae</taxon>
        <taxon>Chaetothyriales</taxon>
        <taxon>Herpotrichiellaceae</taxon>
        <taxon>Exophiala</taxon>
    </lineage>
</organism>